<proteinExistence type="predicted"/>
<dbReference type="Proteomes" id="UP001642485">
    <property type="component" value="Chromosome"/>
</dbReference>
<keyword evidence="1" id="KW-1133">Transmembrane helix</keyword>
<dbReference type="SUPFAM" id="SSF53448">
    <property type="entry name" value="Nucleotide-diphospho-sugar transferases"/>
    <property type="match status" value="1"/>
</dbReference>
<keyword evidence="1" id="KW-0472">Membrane</keyword>
<protein>
    <submittedName>
        <fullName evidence="2">Acyl-[acyl-carrier-protein]--UDP-N-acetylglucosam ine O-acyltransferase</fullName>
    </submittedName>
</protein>
<organism evidence="2 3">
    <name type="scientific">Rickettsia helvetica</name>
    <dbReference type="NCBI Taxonomy" id="35789"/>
    <lineage>
        <taxon>Bacteria</taxon>
        <taxon>Pseudomonadati</taxon>
        <taxon>Pseudomonadota</taxon>
        <taxon>Alphaproteobacteria</taxon>
        <taxon>Rickettsiales</taxon>
        <taxon>Rickettsiaceae</taxon>
        <taxon>Rickettsieae</taxon>
        <taxon>Rickettsia</taxon>
        <taxon>spotted fever group</taxon>
    </lineage>
</organism>
<evidence type="ECO:0000313" key="2">
    <source>
        <dbReference type="EMBL" id="CAK9121133.1"/>
    </source>
</evidence>
<gene>
    <name evidence="2" type="ORF">OB144RH_05030</name>
</gene>
<accession>A0ABM9NC60</accession>
<evidence type="ECO:0000313" key="3">
    <source>
        <dbReference type="Proteomes" id="UP001642485"/>
    </source>
</evidence>
<feature type="transmembrane region" description="Helical" evidence="1">
    <location>
        <begin position="6"/>
        <end position="26"/>
    </location>
</feature>
<name>A0ABM9NC60_RICHE</name>
<dbReference type="RefSeq" id="WP_010423444.1">
    <property type="nucleotide sequence ID" value="NZ_OY974080.1"/>
</dbReference>
<keyword evidence="1" id="KW-0812">Transmembrane</keyword>
<keyword evidence="3" id="KW-1185">Reference proteome</keyword>
<sequence>MLFKILYKTIITLALIYFILIILEYARQGFINDVSLQKVDLSIQNSIKEPIYLVSYADGPEHVYRNQNATTHYAINKGIDFILNYKKKHINQAFIEKNQEIFNEPAGAGLWLWKPYIILETMKNAPEGAIIVYLDSAFVIKKHISNLTNLLGNNDLLLVHDRNRKNGSFVKGETFALMDCLTDKCRNDDHIWSAVIIVRNTELSRSFVEKWLKSCEDIRILSGKDYNIYPNYDEYKWHHSDQSVLSLIYHKNPQSVKVIEYEETTPSLSWFHRKYSNSSPLKPWYSIYGIEPIINFNTNGKVLPSTALINTLPVVRLRKWVIECILDEPVSLHNSKIVIASGRRLRGNLMK</sequence>
<dbReference type="InterPro" id="IPR029044">
    <property type="entry name" value="Nucleotide-diphossugar_trans"/>
</dbReference>
<reference evidence="2 3" key="1">
    <citation type="submission" date="2024-02" db="EMBL/GenBank/DDBJ databases">
        <authorList>
            <person name="Nijsse B."/>
            <person name="Sprong H."/>
        </authorList>
    </citation>
    <scope>NUCLEOTIDE SEQUENCE [LARGE SCALE GENOMIC DNA]</scope>
    <source>
        <strain evidence="2">OB144</strain>
    </source>
</reference>
<evidence type="ECO:0000256" key="1">
    <source>
        <dbReference type="SAM" id="Phobius"/>
    </source>
</evidence>
<dbReference type="EMBL" id="OZ018776">
    <property type="protein sequence ID" value="CAK9121133.1"/>
    <property type="molecule type" value="Genomic_DNA"/>
</dbReference>